<dbReference type="Proteomes" id="UP000516380">
    <property type="component" value="Chromosome"/>
</dbReference>
<organism evidence="4 5">
    <name type="scientific">Mycobacterium kansasii</name>
    <dbReference type="NCBI Taxonomy" id="1768"/>
    <lineage>
        <taxon>Bacteria</taxon>
        <taxon>Bacillati</taxon>
        <taxon>Actinomycetota</taxon>
        <taxon>Actinomycetes</taxon>
        <taxon>Mycobacteriales</taxon>
        <taxon>Mycobacteriaceae</taxon>
        <taxon>Mycobacterium</taxon>
    </lineage>
</organism>
<accession>A0A1V3X2M2</accession>
<evidence type="ECO:0000313" key="3">
    <source>
        <dbReference type="EMBL" id="BCI84925.1"/>
    </source>
</evidence>
<evidence type="ECO:0000313" key="6">
    <source>
        <dbReference type="Proteomes" id="UP000516380"/>
    </source>
</evidence>
<dbReference type="RefSeq" id="WP_023368577.1">
    <property type="nucleotide sequence ID" value="NZ_BLYZ01000003.1"/>
</dbReference>
<name>A0A1V3X2M2_MYCKA</name>
<dbReference type="EMBL" id="MVBN01000005">
    <property type="protein sequence ID" value="OOK72751.1"/>
    <property type="molecule type" value="Genomic_DNA"/>
</dbReference>
<feature type="region of interest" description="Disordered" evidence="1">
    <location>
        <begin position="323"/>
        <end position="390"/>
    </location>
</feature>
<sequence>MSRAFIIDPTIGFIDGMYVLLGIGVPDDGGIINSALSFFAKALDDLGSAFPGDSWQGSAAENYAGKNKDQLNFFQQLAELDRELQQLIADQANAVEKTRDVLAGVRKGLEFVRPVAVDLTYIPLVGWAMSASFQAPICAAGMAVVGGALAYLTVETLIHTAQLLGLLAKLASLLASVVVDIVSDVVDIIDDILVDVWDFITNPIGFLENLLGDLAQWAYALLSKWGSTLESFFMGVPGLAGMSGGLSQLTGFFSSPTASGSAGLASLDSLAGAGLPGLPGVGAGLGGLPNGLGGLTNVAQLRSAADRQDVRPHDDASAKPLSEQLGAQQQSPAAQGPQGLGGMHPAAGSAKGAPGKKYAEGAAAGTDGEERAPVEAGVGGGQLVSARRVV</sequence>
<reference evidence="3 6" key="2">
    <citation type="submission" date="2020-07" db="EMBL/GenBank/DDBJ databases">
        <title>Mycobacterium kansasii (former subtype) with zoonotic potential isolated from diseased indoor pet cat, Japan.</title>
        <authorList>
            <person name="Fukano H."/>
            <person name="Terazono T."/>
            <person name="Hoshino Y."/>
        </authorList>
    </citation>
    <scope>NUCLEOTIDE SEQUENCE [LARGE SCALE GENOMIC DNA]</scope>
    <source>
        <strain evidence="3 6">Kuro-I</strain>
    </source>
</reference>
<dbReference type="InterPro" id="IPR043796">
    <property type="entry name" value="ESX-1_EspA/EspE-like"/>
</dbReference>
<evidence type="ECO:0000256" key="1">
    <source>
        <dbReference type="SAM" id="MobiDB-lite"/>
    </source>
</evidence>
<reference evidence="4 5" key="1">
    <citation type="submission" date="2017-02" db="EMBL/GenBank/DDBJ databases">
        <title>Complete genome sequences of Mycobacterium kansasii strains isolated from rhesus macaques.</title>
        <authorList>
            <person name="Panda A."/>
            <person name="Nagaraj S."/>
            <person name="Zhao X."/>
            <person name="Tettelin H."/>
            <person name="Detolla L.J."/>
        </authorList>
    </citation>
    <scope>NUCLEOTIDE SEQUENCE [LARGE SCALE GENOMIC DNA]</scope>
    <source>
        <strain evidence="4 5">11-3469</strain>
    </source>
</reference>
<keyword evidence="6" id="KW-1185">Reference proteome</keyword>
<evidence type="ECO:0000313" key="4">
    <source>
        <dbReference type="EMBL" id="OOK72751.1"/>
    </source>
</evidence>
<dbReference type="AlphaFoldDB" id="A0A1V3X2M2"/>
<proteinExistence type="predicted"/>
<dbReference type="STRING" id="1768.B1T50_12745"/>
<feature type="compositionally biased region" description="Low complexity" evidence="1">
    <location>
        <begin position="324"/>
        <end position="337"/>
    </location>
</feature>
<dbReference type="EMBL" id="AP023343">
    <property type="protein sequence ID" value="BCI84925.1"/>
    <property type="molecule type" value="Genomic_DNA"/>
</dbReference>
<feature type="domain" description="ESX-1 secretion-associated protein EspA/EspE-like" evidence="2">
    <location>
        <begin position="21"/>
        <end position="103"/>
    </location>
</feature>
<dbReference type="Proteomes" id="UP000188532">
    <property type="component" value="Unassembled WGS sequence"/>
</dbReference>
<feature type="compositionally biased region" description="Low complexity" evidence="1">
    <location>
        <begin position="346"/>
        <end position="366"/>
    </location>
</feature>
<evidence type="ECO:0000259" key="2">
    <source>
        <dbReference type="Pfam" id="PF18879"/>
    </source>
</evidence>
<evidence type="ECO:0000313" key="5">
    <source>
        <dbReference type="Proteomes" id="UP000188532"/>
    </source>
</evidence>
<protein>
    <submittedName>
        <fullName evidence="4">ESX-1 secretion-associated protein EspA</fullName>
    </submittedName>
</protein>
<gene>
    <name evidence="4" type="primary">espA</name>
    <name evidence="4" type="ORF">BZL29_5009</name>
    <name evidence="3" type="ORF">NIIDMKKI_01310</name>
</gene>
<dbReference type="GeneID" id="29700340"/>
<dbReference type="Pfam" id="PF18879">
    <property type="entry name" value="EspA_EspE"/>
    <property type="match status" value="1"/>
</dbReference>